<dbReference type="OrthoDB" id="429841at2759"/>
<name>A0A8S3Z0Q6_9EUPU</name>
<evidence type="ECO:0000313" key="1">
    <source>
        <dbReference type="EMBL" id="CAG5123063.1"/>
    </source>
</evidence>
<dbReference type="Proteomes" id="UP000678393">
    <property type="component" value="Unassembled WGS sequence"/>
</dbReference>
<gene>
    <name evidence="1" type="ORF">CUNI_LOCUS8621</name>
</gene>
<dbReference type="EMBL" id="CAJHNH020001435">
    <property type="protein sequence ID" value="CAG5123063.1"/>
    <property type="molecule type" value="Genomic_DNA"/>
</dbReference>
<evidence type="ECO:0000313" key="2">
    <source>
        <dbReference type="Proteomes" id="UP000678393"/>
    </source>
</evidence>
<reference evidence="1" key="1">
    <citation type="submission" date="2021-04" db="EMBL/GenBank/DDBJ databases">
        <authorList>
            <consortium name="Molecular Ecology Group"/>
        </authorList>
    </citation>
    <scope>NUCLEOTIDE SEQUENCE</scope>
</reference>
<comment type="caution">
    <text evidence="1">The sequence shown here is derived from an EMBL/GenBank/DDBJ whole genome shotgun (WGS) entry which is preliminary data.</text>
</comment>
<accession>A0A8S3Z0Q6</accession>
<proteinExistence type="predicted"/>
<protein>
    <submittedName>
        <fullName evidence="1">Uncharacterized protein</fullName>
    </submittedName>
</protein>
<feature type="non-terminal residue" evidence="1">
    <location>
        <position position="50"/>
    </location>
</feature>
<dbReference type="AlphaFoldDB" id="A0A8S3Z0Q6"/>
<sequence>EKKETETKMRKENEEKQRFLALSDREKRALAAEKRILQQYDSQQMSKPVL</sequence>
<keyword evidence="2" id="KW-1185">Reference proteome</keyword>
<feature type="non-terminal residue" evidence="1">
    <location>
        <position position="1"/>
    </location>
</feature>
<organism evidence="1 2">
    <name type="scientific">Candidula unifasciata</name>
    <dbReference type="NCBI Taxonomy" id="100452"/>
    <lineage>
        <taxon>Eukaryota</taxon>
        <taxon>Metazoa</taxon>
        <taxon>Spiralia</taxon>
        <taxon>Lophotrochozoa</taxon>
        <taxon>Mollusca</taxon>
        <taxon>Gastropoda</taxon>
        <taxon>Heterobranchia</taxon>
        <taxon>Euthyneura</taxon>
        <taxon>Panpulmonata</taxon>
        <taxon>Eupulmonata</taxon>
        <taxon>Stylommatophora</taxon>
        <taxon>Helicina</taxon>
        <taxon>Helicoidea</taxon>
        <taxon>Geomitridae</taxon>
        <taxon>Candidula</taxon>
    </lineage>
</organism>